<accession>A0A1U9K6K7</accession>
<evidence type="ECO:0000313" key="2">
    <source>
        <dbReference type="Proteomes" id="UP000188603"/>
    </source>
</evidence>
<organism evidence="1 2">
    <name type="scientific">Novibacillus thermophilus</name>
    <dbReference type="NCBI Taxonomy" id="1471761"/>
    <lineage>
        <taxon>Bacteria</taxon>
        <taxon>Bacillati</taxon>
        <taxon>Bacillota</taxon>
        <taxon>Bacilli</taxon>
        <taxon>Bacillales</taxon>
        <taxon>Thermoactinomycetaceae</taxon>
        <taxon>Novibacillus</taxon>
    </lineage>
</organism>
<protein>
    <submittedName>
        <fullName evidence="1">Uncharacterized protein</fullName>
    </submittedName>
</protein>
<dbReference type="AlphaFoldDB" id="A0A1U9K6K7"/>
<reference evidence="1 2" key="1">
    <citation type="journal article" date="2015" name="Int. J. Syst. Evol. Microbiol.">
        <title>Novibacillus thermophilus gen. nov., sp. nov., a Gram-staining-negative and moderately thermophilic member of the family Thermoactinomycetaceae.</title>
        <authorList>
            <person name="Yang G."/>
            <person name="Chen J."/>
            <person name="Zhou S."/>
        </authorList>
    </citation>
    <scope>NUCLEOTIDE SEQUENCE [LARGE SCALE GENOMIC DNA]</scope>
    <source>
        <strain evidence="1 2">SG-1</strain>
    </source>
</reference>
<dbReference type="EMBL" id="CP019699">
    <property type="protein sequence ID" value="AQS55668.1"/>
    <property type="molecule type" value="Genomic_DNA"/>
</dbReference>
<keyword evidence="2" id="KW-1185">Reference proteome</keyword>
<proteinExistence type="predicted"/>
<dbReference type="Proteomes" id="UP000188603">
    <property type="component" value="Chromosome"/>
</dbReference>
<name>A0A1U9K6K7_9BACL</name>
<dbReference type="STRING" id="1471761.B0W44_07585"/>
<sequence length="79" mass="9407">MNLVVVKENIVHVLKDLQNNRITVSQAENILYNLLVVEKKSSFWQGIVRRQFMRKVDNGQFRCTIPVQYKIRSCYTHVR</sequence>
<dbReference type="KEGG" id="ntr:B0W44_07585"/>
<gene>
    <name evidence="1" type="ORF">B0W44_07585</name>
</gene>
<evidence type="ECO:0000313" key="1">
    <source>
        <dbReference type="EMBL" id="AQS55668.1"/>
    </source>
</evidence>